<dbReference type="InterPro" id="IPR008949">
    <property type="entry name" value="Isoprenoid_synthase_dom_sf"/>
</dbReference>
<dbReference type="FunFam" id="1.50.10.130:FF:000002">
    <property type="entry name" value="Ent-copalyl diphosphate synthase, chloroplastic"/>
    <property type="match status" value="1"/>
</dbReference>
<evidence type="ECO:0000256" key="1">
    <source>
        <dbReference type="ARBA" id="ARBA00001946"/>
    </source>
</evidence>
<dbReference type="EMBL" id="OX459122">
    <property type="protein sequence ID" value="CAI9107827.1"/>
    <property type="molecule type" value="Genomic_DNA"/>
</dbReference>
<dbReference type="AlphaFoldDB" id="A0AAV1DIU9"/>
<dbReference type="SUPFAM" id="SSF48239">
    <property type="entry name" value="Terpenoid cyclases/Protein prenyltransferases"/>
    <property type="match status" value="2"/>
</dbReference>
<dbReference type="FunFam" id="1.50.10.160:FF:000001">
    <property type="entry name" value="Ent-copalyl diphosphate synthase"/>
    <property type="match status" value="1"/>
</dbReference>
<dbReference type="GO" id="GO:0009507">
    <property type="term" value="C:chloroplast"/>
    <property type="evidence" value="ECO:0007669"/>
    <property type="project" value="TreeGrafter"/>
</dbReference>
<evidence type="ECO:0000313" key="6">
    <source>
        <dbReference type="EMBL" id="CAI9107827.1"/>
    </source>
</evidence>
<dbReference type="Proteomes" id="UP001161247">
    <property type="component" value="Chromosome 5"/>
</dbReference>
<accession>A0AAV1DIU9</accession>
<dbReference type="InterPro" id="IPR005630">
    <property type="entry name" value="Terpene_synthase_metal-bd"/>
</dbReference>
<dbReference type="Pfam" id="PF01397">
    <property type="entry name" value="Terpene_synth"/>
    <property type="match status" value="1"/>
</dbReference>
<gene>
    <name evidence="6" type="ORF">OLC1_LOCUS16038</name>
</gene>
<dbReference type="GO" id="GO:0000287">
    <property type="term" value="F:magnesium ion binding"/>
    <property type="evidence" value="ECO:0007669"/>
    <property type="project" value="InterPro"/>
</dbReference>
<dbReference type="InterPro" id="IPR050148">
    <property type="entry name" value="Terpene_synthase-like"/>
</dbReference>
<keyword evidence="2" id="KW-0479">Metal-binding</keyword>
<dbReference type="SFLD" id="SFLDG01014">
    <property type="entry name" value="Terpene_Cyclase_Like_1_N-term"/>
    <property type="match status" value="1"/>
</dbReference>
<reference evidence="6" key="1">
    <citation type="submission" date="2023-03" db="EMBL/GenBank/DDBJ databases">
        <authorList>
            <person name="Julca I."/>
        </authorList>
    </citation>
    <scope>NUCLEOTIDE SEQUENCE</scope>
</reference>
<dbReference type="Gene3D" id="1.50.10.130">
    <property type="entry name" value="Terpene synthase, N-terminal domain"/>
    <property type="match status" value="1"/>
</dbReference>
<dbReference type="SUPFAM" id="SSF48576">
    <property type="entry name" value="Terpenoid synthases"/>
    <property type="match status" value="1"/>
</dbReference>
<feature type="domain" description="Terpene synthase N-terminal" evidence="4">
    <location>
        <begin position="293"/>
        <end position="499"/>
    </location>
</feature>
<dbReference type="PANTHER" id="PTHR31739">
    <property type="entry name" value="ENT-COPALYL DIPHOSPHATE SYNTHASE, CHLOROPLASTIC"/>
    <property type="match status" value="1"/>
</dbReference>
<proteinExistence type="predicted"/>
<dbReference type="InterPro" id="IPR008930">
    <property type="entry name" value="Terpenoid_cyclase/PrenylTrfase"/>
</dbReference>
<dbReference type="Gene3D" id="1.10.600.10">
    <property type="entry name" value="Farnesyl Diphosphate Synthase"/>
    <property type="match status" value="1"/>
</dbReference>
<dbReference type="Pfam" id="PF03936">
    <property type="entry name" value="Terpene_synth_C"/>
    <property type="match status" value="1"/>
</dbReference>
<sequence length="838" mass="95789">MSAATLLLPSTRIGRQDHHHHFVVSSFPPAAYRPFHSAVTPVLVGTRRQEPRLNCNFRLQCSILSTPLTKELSEISSQNGIHVLEWHDHQIVEDAGSTESETLKKELSVERRIKERVEWIRSMLESMEDGEISISPYDTAWVALVEDINGSGGPQFPAALDWIAQNQLPDGSWSDGKIFEAHDRILNTLGCVIALKHWNIHSHMIRKGLMFIRENIQKLEEENAEHMPIGFEVAFPSLIEMARKLNIDIPDDAPIIQQIYDRRNLKLTRIPMDILHSVPTTLLHSLEGMPGLDWQRLISLKFKDGSFLFSPSSTAYAFMQTKDTDCLAYLTNIVKKFKGGVPNVYPVDLFEHIWAVDRLQRLGISRYFHSEIKDCVDYVHRYWTDKGISWARNSRVYDIDDTAMGFRVLRLHGYNVSADVFENFKKGDEFFCFAGQSNQAVTGMFNLYRASQVMFPKEKILANANKFSSEFLRDKRAKNELLDKWIITKDLPGEVGYALDFPWYASLPRVETRMFLEQYGGEDDVWIGKTLYRMSNVNNNIYLELGKLDYNNCQALHQLEWARIQIWYRNSGLGELGLSERSLLLGFYLAAASIFEPERSKERIAWAKTTALINATKAYFKNHQISPEDKTTFLQQMQLYGKSPTYINGGRYKPKQRLVRTLLGTLNQLNLDAVLTHGGDILHYLRQAWENWLLELQNEGSDHMGKESELIVGTLNLCAARYESLDLLMSHPKYQQLLDITNRICLQIGQFQFQHQKGREGHVNGTATAKIGGTSSSSSIDSDMQVLVELVLTNSPGDLDADTKNTFLTVAKSYYYTAHCNPQTINSHIAKVLFDRMI</sequence>
<dbReference type="InterPro" id="IPR036965">
    <property type="entry name" value="Terpene_synth_N_sf"/>
</dbReference>
<dbReference type="InterPro" id="IPR001906">
    <property type="entry name" value="Terpene_synth_N"/>
</dbReference>
<keyword evidence="7" id="KW-1185">Reference proteome</keyword>
<evidence type="ECO:0000313" key="7">
    <source>
        <dbReference type="Proteomes" id="UP001161247"/>
    </source>
</evidence>
<evidence type="ECO:0000256" key="3">
    <source>
        <dbReference type="ARBA" id="ARBA00022842"/>
    </source>
</evidence>
<protein>
    <submittedName>
        <fullName evidence="6">OLC1v1007296C1</fullName>
    </submittedName>
</protein>
<dbReference type="PANTHER" id="PTHR31739:SF4">
    <property type="entry name" value="ENT-COPALYL DIPHOSPHATE SYNTHASE, CHLOROPLASTIC"/>
    <property type="match status" value="1"/>
</dbReference>
<dbReference type="Gene3D" id="1.50.10.160">
    <property type="match status" value="1"/>
</dbReference>
<evidence type="ECO:0000259" key="4">
    <source>
        <dbReference type="Pfam" id="PF01397"/>
    </source>
</evidence>
<dbReference type="GO" id="GO:0010333">
    <property type="term" value="F:terpene synthase activity"/>
    <property type="evidence" value="ECO:0007669"/>
    <property type="project" value="InterPro"/>
</dbReference>
<dbReference type="SFLD" id="SFLDG01605">
    <property type="entry name" value="Terpene_Cyclase_Like_1_N-term"/>
    <property type="match status" value="1"/>
</dbReference>
<evidence type="ECO:0000256" key="2">
    <source>
        <dbReference type="ARBA" id="ARBA00022723"/>
    </source>
</evidence>
<keyword evidence="3" id="KW-0460">Magnesium</keyword>
<organism evidence="6 7">
    <name type="scientific">Oldenlandia corymbosa var. corymbosa</name>
    <dbReference type="NCBI Taxonomy" id="529605"/>
    <lineage>
        <taxon>Eukaryota</taxon>
        <taxon>Viridiplantae</taxon>
        <taxon>Streptophyta</taxon>
        <taxon>Embryophyta</taxon>
        <taxon>Tracheophyta</taxon>
        <taxon>Spermatophyta</taxon>
        <taxon>Magnoliopsida</taxon>
        <taxon>eudicotyledons</taxon>
        <taxon>Gunneridae</taxon>
        <taxon>Pentapetalae</taxon>
        <taxon>asterids</taxon>
        <taxon>lamiids</taxon>
        <taxon>Gentianales</taxon>
        <taxon>Rubiaceae</taxon>
        <taxon>Rubioideae</taxon>
        <taxon>Spermacoceae</taxon>
        <taxon>Hedyotis-Oldenlandia complex</taxon>
        <taxon>Oldenlandia</taxon>
    </lineage>
</organism>
<evidence type="ECO:0000259" key="5">
    <source>
        <dbReference type="Pfam" id="PF03936"/>
    </source>
</evidence>
<name>A0AAV1DIU9_OLDCO</name>
<comment type="cofactor">
    <cofactor evidence="1">
        <name>Mg(2+)</name>
        <dbReference type="ChEBI" id="CHEBI:18420"/>
    </cofactor>
</comment>
<feature type="domain" description="Terpene synthase metal-binding" evidence="5">
    <location>
        <begin position="584"/>
        <end position="693"/>
    </location>
</feature>
<dbReference type="GO" id="GO:0009686">
    <property type="term" value="P:gibberellin biosynthetic process"/>
    <property type="evidence" value="ECO:0007669"/>
    <property type="project" value="TreeGrafter"/>
</dbReference>